<gene>
    <name evidence="1" type="ORF">EEDITHA_LOCUS5901</name>
</gene>
<protein>
    <recommendedName>
        <fullName evidence="3">Transposase</fullName>
    </recommendedName>
</protein>
<sequence>MTVHWIYSATFARHSSPLVSRRFKRSHTFDKIAELIIDYHSKYDLRLPEITKTVTDNGKHGKGCQNVWTARLQNSEQSQNVMES</sequence>
<keyword evidence="2" id="KW-1185">Reference proteome</keyword>
<dbReference type="EMBL" id="CAKOGL010000008">
    <property type="protein sequence ID" value="CAH2089893.1"/>
    <property type="molecule type" value="Genomic_DNA"/>
</dbReference>
<dbReference type="AlphaFoldDB" id="A0AAU9TSA2"/>
<reference evidence="1" key="1">
    <citation type="submission" date="2022-03" db="EMBL/GenBank/DDBJ databases">
        <authorList>
            <person name="Tunstrom K."/>
        </authorList>
    </citation>
    <scope>NUCLEOTIDE SEQUENCE</scope>
</reference>
<accession>A0AAU9TSA2</accession>
<evidence type="ECO:0000313" key="1">
    <source>
        <dbReference type="EMBL" id="CAH2089893.1"/>
    </source>
</evidence>
<organism evidence="1 2">
    <name type="scientific">Euphydryas editha</name>
    <name type="common">Edith's checkerspot</name>
    <dbReference type="NCBI Taxonomy" id="104508"/>
    <lineage>
        <taxon>Eukaryota</taxon>
        <taxon>Metazoa</taxon>
        <taxon>Ecdysozoa</taxon>
        <taxon>Arthropoda</taxon>
        <taxon>Hexapoda</taxon>
        <taxon>Insecta</taxon>
        <taxon>Pterygota</taxon>
        <taxon>Neoptera</taxon>
        <taxon>Endopterygota</taxon>
        <taxon>Lepidoptera</taxon>
        <taxon>Glossata</taxon>
        <taxon>Ditrysia</taxon>
        <taxon>Papilionoidea</taxon>
        <taxon>Nymphalidae</taxon>
        <taxon>Nymphalinae</taxon>
        <taxon>Euphydryas</taxon>
    </lineage>
</organism>
<proteinExistence type="predicted"/>
<name>A0AAU9TSA2_EUPED</name>
<evidence type="ECO:0000313" key="2">
    <source>
        <dbReference type="Proteomes" id="UP001153954"/>
    </source>
</evidence>
<comment type="caution">
    <text evidence="1">The sequence shown here is derived from an EMBL/GenBank/DDBJ whole genome shotgun (WGS) entry which is preliminary data.</text>
</comment>
<evidence type="ECO:0008006" key="3">
    <source>
        <dbReference type="Google" id="ProtNLM"/>
    </source>
</evidence>
<dbReference type="Proteomes" id="UP001153954">
    <property type="component" value="Unassembled WGS sequence"/>
</dbReference>